<protein>
    <submittedName>
        <fullName evidence="2">Uncharacterized protein</fullName>
    </submittedName>
</protein>
<proteinExistence type="predicted"/>
<evidence type="ECO:0000256" key="1">
    <source>
        <dbReference type="SAM" id="Phobius"/>
    </source>
</evidence>
<name>A0A7X3FJU8_9BACL</name>
<feature type="transmembrane region" description="Helical" evidence="1">
    <location>
        <begin position="12"/>
        <end position="32"/>
    </location>
</feature>
<reference evidence="2 3" key="1">
    <citation type="journal article" date="2019" name="Microorganisms">
        <title>Paenibacillus lutrae sp. nov., A Chitinolytic Species Isolated from A River Otter in Castril Natural Park, Granada, Spain.</title>
        <authorList>
            <person name="Rodriguez M."/>
            <person name="Reina J.C."/>
            <person name="Bejar V."/>
            <person name="Llamas I."/>
        </authorList>
    </citation>
    <scope>NUCLEOTIDE SEQUENCE [LARGE SCALE GENOMIC DNA]</scope>
    <source>
        <strain evidence="2 3">N10</strain>
    </source>
</reference>
<evidence type="ECO:0000313" key="2">
    <source>
        <dbReference type="EMBL" id="MVP00814.1"/>
    </source>
</evidence>
<keyword evidence="1" id="KW-0472">Membrane</keyword>
<keyword evidence="1" id="KW-1133">Transmembrane helix</keyword>
<keyword evidence="3" id="KW-1185">Reference proteome</keyword>
<organism evidence="2 3">
    <name type="scientific">Paenibacillus lutrae</name>
    <dbReference type="NCBI Taxonomy" id="2078573"/>
    <lineage>
        <taxon>Bacteria</taxon>
        <taxon>Bacillati</taxon>
        <taxon>Bacillota</taxon>
        <taxon>Bacilli</taxon>
        <taxon>Bacillales</taxon>
        <taxon>Paenibacillaceae</taxon>
        <taxon>Paenibacillus</taxon>
    </lineage>
</organism>
<comment type="caution">
    <text evidence="2">The sequence shown here is derived from an EMBL/GenBank/DDBJ whole genome shotgun (WGS) entry which is preliminary data.</text>
</comment>
<feature type="transmembrane region" description="Helical" evidence="1">
    <location>
        <begin position="44"/>
        <end position="68"/>
    </location>
</feature>
<sequence>MKMKFREQPVTVSWRYFAIYLIISLAVEGTAFSVSRLPSIDEGAAMVTFICFLPLSALLALFALFIGIMISLQNRRYSQSLLVVLAVAGSYIGIFAIFAF</sequence>
<dbReference type="EMBL" id="RHLK01000008">
    <property type="protein sequence ID" value="MVP00814.1"/>
    <property type="molecule type" value="Genomic_DNA"/>
</dbReference>
<feature type="transmembrane region" description="Helical" evidence="1">
    <location>
        <begin position="80"/>
        <end position="99"/>
    </location>
</feature>
<accession>A0A7X3FJU8</accession>
<dbReference type="AlphaFoldDB" id="A0A7X3FJU8"/>
<keyword evidence="1" id="KW-0812">Transmembrane</keyword>
<dbReference type="OrthoDB" id="9847095at2"/>
<gene>
    <name evidence="2" type="ORF">EDM21_14985</name>
</gene>
<dbReference type="Proteomes" id="UP000490800">
    <property type="component" value="Unassembled WGS sequence"/>
</dbReference>
<evidence type="ECO:0000313" key="3">
    <source>
        <dbReference type="Proteomes" id="UP000490800"/>
    </source>
</evidence>
<dbReference type="RefSeq" id="WP_157336654.1">
    <property type="nucleotide sequence ID" value="NZ_RHLK01000008.1"/>
</dbReference>